<dbReference type="GO" id="GO:0016491">
    <property type="term" value="F:oxidoreductase activity"/>
    <property type="evidence" value="ECO:0007669"/>
    <property type="project" value="UniProtKB-KW"/>
</dbReference>
<dbReference type="PANTHER" id="PTHR44196">
    <property type="entry name" value="DEHYDROGENASE/REDUCTASE SDR FAMILY MEMBER 7B"/>
    <property type="match status" value="1"/>
</dbReference>
<dbReference type="Proteomes" id="UP000569951">
    <property type="component" value="Unassembled WGS sequence"/>
</dbReference>
<evidence type="ECO:0000256" key="1">
    <source>
        <dbReference type="ARBA" id="ARBA00006484"/>
    </source>
</evidence>
<dbReference type="Gene3D" id="3.40.50.720">
    <property type="entry name" value="NAD(P)-binding Rossmann-like Domain"/>
    <property type="match status" value="1"/>
</dbReference>
<dbReference type="InterPro" id="IPR036291">
    <property type="entry name" value="NAD(P)-bd_dom_sf"/>
</dbReference>
<evidence type="ECO:0000256" key="2">
    <source>
        <dbReference type="ARBA" id="ARBA00023002"/>
    </source>
</evidence>
<sequence>MDLSHHTVAVTGASRGIGQAVVRALLERGARVVAGARDVSALEALPHPNLTAVSLDVTDPAAARAFGARAAELGASALINNAGVGVFKPTEEITLEDYRRVMDTNVLGTLLVTQALLPHFQARRDASVINVTSDVSDRTFAGGALYTASKFAQRALTRALAYEGQAYGLRVTEIRPGMVDTYFADTQQGEAHKHGWLRAEDIAQAVVYVLSQPPHLRVDELLLHPVQQEVTF</sequence>
<evidence type="ECO:0000256" key="3">
    <source>
        <dbReference type="RuleBase" id="RU000363"/>
    </source>
</evidence>
<keyword evidence="2" id="KW-0560">Oxidoreductase</keyword>
<dbReference type="PRINTS" id="PR00080">
    <property type="entry name" value="SDRFAMILY"/>
</dbReference>
<dbReference type="PRINTS" id="PR00081">
    <property type="entry name" value="GDHRDH"/>
</dbReference>
<reference evidence="4 5" key="1">
    <citation type="submission" date="2020-08" db="EMBL/GenBank/DDBJ databases">
        <title>Genomic Encyclopedia of Type Strains, Phase IV (KMG-IV): sequencing the most valuable type-strain genomes for metagenomic binning, comparative biology and taxonomic classification.</title>
        <authorList>
            <person name="Goeker M."/>
        </authorList>
    </citation>
    <scope>NUCLEOTIDE SEQUENCE [LARGE SCALE GENOMIC DNA]</scope>
    <source>
        <strain evidence="4 5">DSM 21458</strain>
    </source>
</reference>
<dbReference type="GO" id="GO:0016020">
    <property type="term" value="C:membrane"/>
    <property type="evidence" value="ECO:0007669"/>
    <property type="project" value="TreeGrafter"/>
</dbReference>
<accession>A0A841HTT9</accession>
<dbReference type="Pfam" id="PF00106">
    <property type="entry name" value="adh_short"/>
    <property type="match status" value="1"/>
</dbReference>
<name>A0A841HTT9_9DEIO</name>
<dbReference type="PANTHER" id="PTHR44196:SF1">
    <property type="entry name" value="DEHYDROGENASE_REDUCTASE SDR FAMILY MEMBER 7B"/>
    <property type="match status" value="1"/>
</dbReference>
<dbReference type="SUPFAM" id="SSF51735">
    <property type="entry name" value="NAD(P)-binding Rossmann-fold domains"/>
    <property type="match status" value="1"/>
</dbReference>
<comment type="similarity">
    <text evidence="1 3">Belongs to the short-chain dehydrogenases/reductases (SDR) family.</text>
</comment>
<dbReference type="AlphaFoldDB" id="A0A841HTT9"/>
<dbReference type="InterPro" id="IPR002347">
    <property type="entry name" value="SDR_fam"/>
</dbReference>
<organism evidence="4 5">
    <name type="scientific">Deinobacterium chartae</name>
    <dbReference type="NCBI Taxonomy" id="521158"/>
    <lineage>
        <taxon>Bacteria</taxon>
        <taxon>Thermotogati</taxon>
        <taxon>Deinococcota</taxon>
        <taxon>Deinococci</taxon>
        <taxon>Deinococcales</taxon>
        <taxon>Deinococcaceae</taxon>
        <taxon>Deinobacterium</taxon>
    </lineage>
</organism>
<evidence type="ECO:0000313" key="4">
    <source>
        <dbReference type="EMBL" id="MBB6096841.1"/>
    </source>
</evidence>
<dbReference type="CDD" id="cd05233">
    <property type="entry name" value="SDR_c"/>
    <property type="match status" value="1"/>
</dbReference>
<keyword evidence="5" id="KW-1185">Reference proteome</keyword>
<dbReference type="EMBL" id="JACHHG010000001">
    <property type="protein sequence ID" value="MBB6096841.1"/>
    <property type="molecule type" value="Genomic_DNA"/>
</dbReference>
<gene>
    <name evidence="4" type="ORF">HNR42_000253</name>
</gene>
<proteinExistence type="inferred from homology"/>
<dbReference type="RefSeq" id="WP_183983675.1">
    <property type="nucleotide sequence ID" value="NZ_JACHHG010000001.1"/>
</dbReference>
<evidence type="ECO:0000313" key="5">
    <source>
        <dbReference type="Proteomes" id="UP000569951"/>
    </source>
</evidence>
<comment type="caution">
    <text evidence="4">The sequence shown here is derived from an EMBL/GenBank/DDBJ whole genome shotgun (WGS) entry which is preliminary data.</text>
</comment>
<protein>
    <submittedName>
        <fullName evidence="4">NADP-dependent 3-hydroxy acid dehydrogenase YdfG</fullName>
    </submittedName>
</protein>